<accession>A0ABT8XNL2</accession>
<protein>
    <recommendedName>
        <fullName evidence="4">Lipoprotein</fullName>
    </recommendedName>
</protein>
<gene>
    <name evidence="2" type="ORF">Q3404_00485</name>
</gene>
<dbReference type="Proteomes" id="UP001171299">
    <property type="component" value="Unassembled WGS sequence"/>
</dbReference>
<dbReference type="PROSITE" id="PS51257">
    <property type="entry name" value="PROKAR_LIPOPROTEIN"/>
    <property type="match status" value="1"/>
</dbReference>
<dbReference type="RefSeq" id="WP_200864702.1">
    <property type="nucleotide sequence ID" value="NZ_CP024636.1"/>
</dbReference>
<dbReference type="EMBL" id="JAUOOM010000001">
    <property type="protein sequence ID" value="MDO6405037.1"/>
    <property type="molecule type" value="Genomic_DNA"/>
</dbReference>
<evidence type="ECO:0000313" key="2">
    <source>
        <dbReference type="EMBL" id="MDO6405037.1"/>
    </source>
</evidence>
<proteinExistence type="predicted"/>
<evidence type="ECO:0000313" key="3">
    <source>
        <dbReference type="Proteomes" id="UP001171299"/>
    </source>
</evidence>
<organism evidence="2 3">
    <name type="scientific">Pantoea phytobeneficialis</name>
    <dbReference type="NCBI Taxonomy" id="2052056"/>
    <lineage>
        <taxon>Bacteria</taxon>
        <taxon>Pseudomonadati</taxon>
        <taxon>Pseudomonadota</taxon>
        <taxon>Gammaproteobacteria</taxon>
        <taxon>Enterobacterales</taxon>
        <taxon>Erwiniaceae</taxon>
        <taxon>Pantoea</taxon>
    </lineage>
</organism>
<reference evidence="2" key="1">
    <citation type="submission" date="2023-07" db="EMBL/GenBank/DDBJ databases">
        <title>The extreme plant-growth-promoting properties of Pantoea phytobeneficialis PF55 revealed by functional and genomic analysis.</title>
        <authorList>
            <person name="Nascimento F.X."/>
            <person name="Marcio R.J."/>
        </authorList>
    </citation>
    <scope>NUCLEOTIDE SEQUENCE</scope>
    <source>
        <strain evidence="2">PF55</strain>
    </source>
</reference>
<name>A0ABT8XNL2_9GAMM</name>
<evidence type="ECO:0008006" key="4">
    <source>
        <dbReference type="Google" id="ProtNLM"/>
    </source>
</evidence>
<sequence length="53" mass="5496">MKKLIKVASVVAVVAMLSGCIIDGGHGRGPGWGPPHGGWHGGWHHGPGPGRHW</sequence>
<keyword evidence="3" id="KW-1185">Reference proteome</keyword>
<comment type="caution">
    <text evidence="2">The sequence shown here is derived from an EMBL/GenBank/DDBJ whole genome shotgun (WGS) entry which is preliminary data.</text>
</comment>
<feature type="region of interest" description="Disordered" evidence="1">
    <location>
        <begin position="32"/>
        <end position="53"/>
    </location>
</feature>
<evidence type="ECO:0000256" key="1">
    <source>
        <dbReference type="SAM" id="MobiDB-lite"/>
    </source>
</evidence>